<keyword evidence="3" id="KW-1185">Reference proteome</keyword>
<dbReference type="STRING" id="158607.A0A2P5HU11"/>
<dbReference type="AlphaFoldDB" id="A0A2P5HU11"/>
<dbReference type="OrthoDB" id="17560at2759"/>
<dbReference type="FunCoup" id="A0A2P5HU11">
    <property type="interactions" value="250"/>
</dbReference>
<accession>A0A2P5HU11</accession>
<dbReference type="InterPro" id="IPR029058">
    <property type="entry name" value="AB_hydrolase_fold"/>
</dbReference>
<dbReference type="Pfam" id="PF01738">
    <property type="entry name" value="DLH"/>
    <property type="match status" value="1"/>
</dbReference>
<dbReference type="Gene3D" id="3.40.50.1820">
    <property type="entry name" value="alpha/beta hydrolase"/>
    <property type="match status" value="1"/>
</dbReference>
<dbReference type="SUPFAM" id="SSF53474">
    <property type="entry name" value="alpha/beta-Hydrolases"/>
    <property type="match status" value="1"/>
</dbReference>
<reference evidence="2" key="1">
    <citation type="submission" date="2017-09" db="EMBL/GenBank/DDBJ databases">
        <title>Polyketide synthases of a Diaporthe helianthi virulent isolate.</title>
        <authorList>
            <person name="Baroncelli R."/>
        </authorList>
    </citation>
    <scope>NUCLEOTIDE SEQUENCE [LARGE SCALE GENOMIC DNA]</scope>
    <source>
        <strain evidence="2">7/96</strain>
    </source>
</reference>
<protein>
    <submittedName>
        <fullName evidence="2">Dienelactone hydrolase</fullName>
    </submittedName>
</protein>
<dbReference type="InterPro" id="IPR002925">
    <property type="entry name" value="Dienelactn_hydro"/>
</dbReference>
<dbReference type="Proteomes" id="UP000094444">
    <property type="component" value="Unassembled WGS sequence"/>
</dbReference>
<name>A0A2P5HU11_DIAHE</name>
<dbReference type="EMBL" id="MAVT02000743">
    <property type="protein sequence ID" value="POS73738.1"/>
    <property type="molecule type" value="Genomic_DNA"/>
</dbReference>
<feature type="domain" description="Dienelactone hydrolase" evidence="1">
    <location>
        <begin position="46"/>
        <end position="262"/>
    </location>
</feature>
<dbReference type="PANTHER" id="PTHR17630">
    <property type="entry name" value="DIENELACTONE HYDROLASE"/>
    <property type="match status" value="1"/>
</dbReference>
<dbReference type="PANTHER" id="PTHR17630:SF44">
    <property type="entry name" value="PROTEIN AIM2"/>
    <property type="match status" value="1"/>
</dbReference>
<sequence>MASNPPGKCCTVGVKHDTDTHEADRFDPTHNSGVPAGKTIKVGQYNTYVAEPKGKKHDGVALLYLHDIFGIWQNSQLMADQFAENGYHTIIIDLFNGDKFLGPVPSEDIMRWLAEGTNGDNPHTTEAVDRVVEVGLNYLKEQGFTKIGALGYCFGAKYVVRHYKDGINVGYIAHPSFVEEDELAAITGPLSIAAAETDAIFPAEMRHKSEGILLKSGQPYQINLYSGVSHGFAVRGDMSVKVQKYAKEQAFYQAVAWFDEYLL</sequence>
<dbReference type="InParanoid" id="A0A2P5HU11"/>
<proteinExistence type="predicted"/>
<keyword evidence="2" id="KW-0378">Hydrolase</keyword>
<gene>
    <name evidence="2" type="ORF">DHEL01_v207866</name>
</gene>
<comment type="caution">
    <text evidence="2">The sequence shown here is derived from an EMBL/GenBank/DDBJ whole genome shotgun (WGS) entry which is preliminary data.</text>
</comment>
<evidence type="ECO:0000313" key="3">
    <source>
        <dbReference type="Proteomes" id="UP000094444"/>
    </source>
</evidence>
<dbReference type="GO" id="GO:0016787">
    <property type="term" value="F:hydrolase activity"/>
    <property type="evidence" value="ECO:0007669"/>
    <property type="project" value="UniProtKB-KW"/>
</dbReference>
<evidence type="ECO:0000259" key="1">
    <source>
        <dbReference type="Pfam" id="PF01738"/>
    </source>
</evidence>
<organism evidence="2 3">
    <name type="scientific">Diaporthe helianthi</name>
    <dbReference type="NCBI Taxonomy" id="158607"/>
    <lineage>
        <taxon>Eukaryota</taxon>
        <taxon>Fungi</taxon>
        <taxon>Dikarya</taxon>
        <taxon>Ascomycota</taxon>
        <taxon>Pezizomycotina</taxon>
        <taxon>Sordariomycetes</taxon>
        <taxon>Sordariomycetidae</taxon>
        <taxon>Diaporthales</taxon>
        <taxon>Diaporthaceae</taxon>
        <taxon>Diaporthe</taxon>
    </lineage>
</organism>
<evidence type="ECO:0000313" key="2">
    <source>
        <dbReference type="EMBL" id="POS73738.1"/>
    </source>
</evidence>